<dbReference type="EMBL" id="AUYB01000095">
    <property type="protein sequence ID" value="KZN40436.1"/>
    <property type="molecule type" value="Genomic_DNA"/>
</dbReference>
<keyword evidence="1" id="KW-0812">Transmembrane</keyword>
<reference evidence="2 3" key="1">
    <citation type="submission" date="2013-07" db="EMBL/GenBank/DDBJ databases">
        <title>Comparative Genomic and Metabolomic Analysis of Twelve Strains of Pseudoalteromonas luteoviolacea.</title>
        <authorList>
            <person name="Vynne N.G."/>
            <person name="Mansson M."/>
            <person name="Gram L."/>
        </authorList>
    </citation>
    <scope>NUCLEOTIDE SEQUENCE [LARGE SCALE GENOMIC DNA]</scope>
    <source>
        <strain evidence="2 3">DSM 6061</strain>
    </source>
</reference>
<feature type="transmembrane region" description="Helical" evidence="1">
    <location>
        <begin position="16"/>
        <end position="36"/>
    </location>
</feature>
<organism evidence="2 3">
    <name type="scientific">Pseudoalteromonas luteoviolacea DSM 6061</name>
    <dbReference type="NCBI Taxonomy" id="1365250"/>
    <lineage>
        <taxon>Bacteria</taxon>
        <taxon>Pseudomonadati</taxon>
        <taxon>Pseudomonadota</taxon>
        <taxon>Gammaproteobacteria</taxon>
        <taxon>Alteromonadales</taxon>
        <taxon>Pseudoalteromonadaceae</taxon>
        <taxon>Pseudoalteromonas</taxon>
    </lineage>
</organism>
<comment type="caution">
    <text evidence="2">The sequence shown here is derived from an EMBL/GenBank/DDBJ whole genome shotgun (WGS) entry which is preliminary data.</text>
</comment>
<evidence type="ECO:0000256" key="1">
    <source>
        <dbReference type="SAM" id="Phobius"/>
    </source>
</evidence>
<name>A0A166XJ46_9GAMM</name>
<keyword evidence="1" id="KW-0472">Membrane</keyword>
<accession>A0A166XJ46</accession>
<evidence type="ECO:0000313" key="3">
    <source>
        <dbReference type="Proteomes" id="UP000076643"/>
    </source>
</evidence>
<evidence type="ECO:0000313" key="2">
    <source>
        <dbReference type="EMBL" id="KZN40436.1"/>
    </source>
</evidence>
<dbReference type="AlphaFoldDB" id="A0A166XJ46"/>
<sequence length="44" mass="4923">MDLSTSRNGIRGAKYVSVYSVFIIGTLYDSLAMLPLRQTKRVSN</sequence>
<protein>
    <submittedName>
        <fullName evidence="2">Uncharacterized protein</fullName>
    </submittedName>
</protein>
<proteinExistence type="predicted"/>
<keyword evidence="3" id="KW-1185">Reference proteome</keyword>
<dbReference type="Proteomes" id="UP000076643">
    <property type="component" value="Unassembled WGS sequence"/>
</dbReference>
<gene>
    <name evidence="2" type="ORF">N475_11705</name>
</gene>
<keyword evidence="1" id="KW-1133">Transmembrane helix</keyword>